<keyword evidence="4" id="KW-0997">Cell inner membrane</keyword>
<dbReference type="InterPro" id="IPR017900">
    <property type="entry name" value="4Fe4S_Fe_S_CS"/>
</dbReference>
<dbReference type="PANTHER" id="PTHR42859">
    <property type="entry name" value="OXIDOREDUCTASE"/>
    <property type="match status" value="1"/>
</dbReference>
<sequence>MTTSLTDRIDALLPQTQCEQCGYHGCRPYAEAVANGEAQINQCPPGGSEGIAKLAALLGRAPLPLNPDNGVEKPRTLARIVEADCIGCTKCIQVCPVDAIVGANKLMHTVIADDCTGCERCVPACPVDCIVLEPMSPAQADDPAHVDAARQHFVRREARLAAQQTQREAELATRKAQVHAQGSSQSVLDALARARAKKQEPKA</sequence>
<dbReference type="Pfam" id="PF14697">
    <property type="entry name" value="Fer4_21"/>
    <property type="match status" value="1"/>
</dbReference>
<keyword evidence="10" id="KW-0411">Iron-sulfur</keyword>
<dbReference type="InterPro" id="IPR050294">
    <property type="entry name" value="RnfB_subfamily"/>
</dbReference>
<evidence type="ECO:0000259" key="14">
    <source>
        <dbReference type="PROSITE" id="PS51656"/>
    </source>
</evidence>
<dbReference type="RefSeq" id="WP_204633029.1">
    <property type="nucleotide sequence ID" value="NZ_BSOC01000001.1"/>
</dbReference>
<gene>
    <name evidence="15" type="ORF">ISS99_18210</name>
</gene>
<keyword evidence="8" id="KW-0249">Electron transport</keyword>
<proteinExistence type="predicted"/>
<dbReference type="InterPro" id="IPR007202">
    <property type="entry name" value="4Fe-4S_dom"/>
</dbReference>
<evidence type="ECO:0000256" key="3">
    <source>
        <dbReference type="ARBA" id="ARBA00022485"/>
    </source>
</evidence>
<keyword evidence="1" id="KW-0813">Transport</keyword>
<dbReference type="PANTHER" id="PTHR42859:SF3">
    <property type="entry name" value="ION-TRANSLOCATING OXIDOREDUCTASE COMPLEX SUBUNIT B"/>
    <property type="match status" value="1"/>
</dbReference>
<dbReference type="EMBL" id="JADIKF010000040">
    <property type="protein sequence ID" value="MBM7131462.1"/>
    <property type="molecule type" value="Genomic_DNA"/>
</dbReference>
<dbReference type="NCBIfam" id="TIGR01944">
    <property type="entry name" value="rnfB"/>
    <property type="match status" value="1"/>
</dbReference>
<evidence type="ECO:0000256" key="11">
    <source>
        <dbReference type="ARBA" id="ARBA00023136"/>
    </source>
</evidence>
<accession>A0ABS2KJY1</accession>
<dbReference type="InterPro" id="IPR017896">
    <property type="entry name" value="4Fe4S_Fe-S-bd"/>
</dbReference>
<evidence type="ECO:0000256" key="9">
    <source>
        <dbReference type="ARBA" id="ARBA00023004"/>
    </source>
</evidence>
<evidence type="ECO:0000256" key="12">
    <source>
        <dbReference type="SAM" id="MobiDB-lite"/>
    </source>
</evidence>
<evidence type="ECO:0000313" key="16">
    <source>
        <dbReference type="Proteomes" id="UP001430193"/>
    </source>
</evidence>
<evidence type="ECO:0000256" key="10">
    <source>
        <dbReference type="ARBA" id="ARBA00023014"/>
    </source>
</evidence>
<keyword evidence="16" id="KW-1185">Reference proteome</keyword>
<keyword evidence="3" id="KW-0004">4Fe-4S</keyword>
<feature type="region of interest" description="Disordered" evidence="12">
    <location>
        <begin position="165"/>
        <end position="203"/>
    </location>
</feature>
<dbReference type="Gene3D" id="1.10.15.40">
    <property type="entry name" value="Electron transport complex subunit B, putative Fe-S cluster"/>
    <property type="match status" value="1"/>
</dbReference>
<dbReference type="Gene3D" id="3.30.70.20">
    <property type="match status" value="2"/>
</dbReference>
<feature type="domain" description="4Fe-4S ferredoxin-type" evidence="13">
    <location>
        <begin position="76"/>
        <end position="105"/>
    </location>
</feature>
<dbReference type="InterPro" id="IPR010207">
    <property type="entry name" value="Elect_transpt_cplx_RnfB/RsxB"/>
</dbReference>
<keyword evidence="11" id="KW-0472">Membrane</keyword>
<evidence type="ECO:0000259" key="13">
    <source>
        <dbReference type="PROSITE" id="PS51379"/>
    </source>
</evidence>
<dbReference type="PROSITE" id="PS51656">
    <property type="entry name" value="4FE4S"/>
    <property type="match status" value="1"/>
</dbReference>
<dbReference type="PROSITE" id="PS51379">
    <property type="entry name" value="4FE4S_FER_2"/>
    <property type="match status" value="2"/>
</dbReference>
<feature type="domain" description="4Fe-4S ferredoxin-type" evidence="13">
    <location>
        <begin position="106"/>
        <end position="135"/>
    </location>
</feature>
<keyword evidence="6" id="KW-0677">Repeat</keyword>
<evidence type="ECO:0000313" key="15">
    <source>
        <dbReference type="EMBL" id="MBM7131462.1"/>
    </source>
</evidence>
<organism evidence="15 16">
    <name type="scientific">Dyella mobilis</name>
    <dbReference type="NCBI Taxonomy" id="1849582"/>
    <lineage>
        <taxon>Bacteria</taxon>
        <taxon>Pseudomonadati</taxon>
        <taxon>Pseudomonadota</taxon>
        <taxon>Gammaproteobacteria</taxon>
        <taxon>Lysobacterales</taxon>
        <taxon>Rhodanobacteraceae</taxon>
        <taxon>Dyella</taxon>
    </lineage>
</organism>
<reference evidence="15" key="1">
    <citation type="submission" date="2020-10" db="EMBL/GenBank/DDBJ databases">
        <title>Phylogeny of dyella-like bacteria.</title>
        <authorList>
            <person name="Fu J."/>
        </authorList>
    </citation>
    <scope>NUCLEOTIDE SEQUENCE</scope>
    <source>
        <strain evidence="15">DHON07</strain>
    </source>
</reference>
<keyword evidence="9" id="KW-0408">Iron</keyword>
<name>A0ABS2KJY1_9GAMM</name>
<dbReference type="SUPFAM" id="SSF54862">
    <property type="entry name" value="4Fe-4S ferredoxins"/>
    <property type="match status" value="1"/>
</dbReference>
<dbReference type="Pfam" id="PF04060">
    <property type="entry name" value="FeS"/>
    <property type="match status" value="1"/>
</dbReference>
<keyword evidence="2" id="KW-1003">Cell membrane</keyword>
<feature type="domain" description="4Fe-4S" evidence="14">
    <location>
        <begin position="1"/>
        <end position="60"/>
    </location>
</feature>
<evidence type="ECO:0000256" key="6">
    <source>
        <dbReference type="ARBA" id="ARBA00022737"/>
    </source>
</evidence>
<dbReference type="Proteomes" id="UP001430193">
    <property type="component" value="Unassembled WGS sequence"/>
</dbReference>
<dbReference type="PROSITE" id="PS00198">
    <property type="entry name" value="4FE4S_FER_1"/>
    <property type="match status" value="1"/>
</dbReference>
<evidence type="ECO:0000256" key="7">
    <source>
        <dbReference type="ARBA" id="ARBA00022967"/>
    </source>
</evidence>
<evidence type="ECO:0000256" key="1">
    <source>
        <dbReference type="ARBA" id="ARBA00022448"/>
    </source>
</evidence>
<keyword evidence="5" id="KW-0479">Metal-binding</keyword>
<evidence type="ECO:0000256" key="4">
    <source>
        <dbReference type="ARBA" id="ARBA00022519"/>
    </source>
</evidence>
<evidence type="ECO:0000256" key="2">
    <source>
        <dbReference type="ARBA" id="ARBA00022475"/>
    </source>
</evidence>
<keyword evidence="7" id="KW-1278">Translocase</keyword>
<evidence type="ECO:0000256" key="5">
    <source>
        <dbReference type="ARBA" id="ARBA00022723"/>
    </source>
</evidence>
<evidence type="ECO:0000256" key="8">
    <source>
        <dbReference type="ARBA" id="ARBA00022982"/>
    </source>
</evidence>
<comment type="caution">
    <text evidence="15">The sequence shown here is derived from an EMBL/GenBank/DDBJ whole genome shotgun (WGS) entry which is preliminary data.</text>
</comment>
<protein>
    <submittedName>
        <fullName evidence="15">RnfABCDGE type electron transport complex subunit B</fullName>
    </submittedName>
</protein>